<evidence type="ECO:0000313" key="4">
    <source>
        <dbReference type="EMBL" id="KRQ86607.1"/>
    </source>
</evidence>
<dbReference type="PATRIC" id="fig|908809.3.peg.1595"/>
<evidence type="ECO:0000256" key="2">
    <source>
        <dbReference type="ARBA" id="ARBA00008404"/>
    </source>
</evidence>
<organism evidence="4 5">
    <name type="scientific">Caloramator mitchellensis</name>
    <dbReference type="NCBI Taxonomy" id="908809"/>
    <lineage>
        <taxon>Bacteria</taxon>
        <taxon>Bacillati</taxon>
        <taxon>Bacillota</taxon>
        <taxon>Clostridia</taxon>
        <taxon>Eubacteriales</taxon>
        <taxon>Clostridiaceae</taxon>
        <taxon>Caloramator</taxon>
    </lineage>
</organism>
<dbReference type="STRING" id="908809.ABG79_01590"/>
<comment type="subcellular location">
    <subcellularLocation>
        <location evidence="1">Membrane</location>
        <topology evidence="1">Multi-pass membrane protein</topology>
    </subcellularLocation>
</comment>
<keyword evidence="5" id="KW-1185">Reference proteome</keyword>
<dbReference type="InterPro" id="IPR005133">
    <property type="entry name" value="PhaG_MnhG_YufB"/>
</dbReference>
<protein>
    <submittedName>
        <fullName evidence="4">Na(+)/H(+) antiporter subunit G</fullName>
    </submittedName>
</protein>
<reference evidence="4 5" key="1">
    <citation type="submission" date="2015-09" db="EMBL/GenBank/DDBJ databases">
        <title>Draft genome sequence of a Caloramator mitchellensis, a moderate thermophile from the Great Artesian Basin of Australia.</title>
        <authorList>
            <person name="Patel B.K."/>
        </authorList>
    </citation>
    <scope>NUCLEOTIDE SEQUENCE [LARGE SCALE GENOMIC DNA]</scope>
    <source>
        <strain evidence="4 5">VF08</strain>
    </source>
</reference>
<keyword evidence="3" id="KW-0812">Transmembrane</keyword>
<feature type="transmembrane region" description="Helical" evidence="3">
    <location>
        <begin position="37"/>
        <end position="57"/>
    </location>
</feature>
<dbReference type="GO" id="GO:0015385">
    <property type="term" value="F:sodium:proton antiporter activity"/>
    <property type="evidence" value="ECO:0007669"/>
    <property type="project" value="TreeGrafter"/>
</dbReference>
<dbReference type="PANTHER" id="PTHR34703">
    <property type="entry name" value="ANTIPORTER SUBUNIT MNHG2-RELATED"/>
    <property type="match status" value="1"/>
</dbReference>
<sequence length="112" mass="12035">MIRIVIDIFLVLGCFFAFAGVVGMIRMPDSFSRMQSSTNIATFGVIWTCIGAAIYAFTNGNTALGTKAILIGVFIVLTTAVAGHAIMKAGYIHGIKPDNMVVDEYGRDNPNE</sequence>
<evidence type="ECO:0000256" key="3">
    <source>
        <dbReference type="SAM" id="Phobius"/>
    </source>
</evidence>
<dbReference type="PANTHER" id="PTHR34703:SF1">
    <property type="entry name" value="ANTIPORTER SUBUNIT MNHG2-RELATED"/>
    <property type="match status" value="1"/>
</dbReference>
<keyword evidence="3" id="KW-0472">Membrane</keyword>
<feature type="transmembrane region" description="Helical" evidence="3">
    <location>
        <begin position="69"/>
        <end position="87"/>
    </location>
</feature>
<dbReference type="RefSeq" id="WP_057978867.1">
    <property type="nucleotide sequence ID" value="NZ_LKHP01000008.1"/>
</dbReference>
<dbReference type="AlphaFoldDB" id="A0A0R3K2R6"/>
<proteinExistence type="inferred from homology"/>
<dbReference type="OrthoDB" id="9806575at2"/>
<keyword evidence="3" id="KW-1133">Transmembrane helix</keyword>
<comment type="caution">
    <text evidence="4">The sequence shown here is derived from an EMBL/GenBank/DDBJ whole genome shotgun (WGS) entry which is preliminary data.</text>
</comment>
<name>A0A0R3K2R6_CALMK</name>
<comment type="similarity">
    <text evidence="2">Belongs to the CPA3 antiporters (TC 2.A.63) subunit G family.</text>
</comment>
<evidence type="ECO:0000256" key="1">
    <source>
        <dbReference type="ARBA" id="ARBA00004141"/>
    </source>
</evidence>
<evidence type="ECO:0000313" key="5">
    <source>
        <dbReference type="Proteomes" id="UP000052015"/>
    </source>
</evidence>
<dbReference type="NCBIfam" id="TIGR01300">
    <property type="entry name" value="CPA3_mnhG_phaG"/>
    <property type="match status" value="1"/>
</dbReference>
<feature type="transmembrane region" description="Helical" evidence="3">
    <location>
        <begin position="6"/>
        <end position="25"/>
    </location>
</feature>
<dbReference type="Proteomes" id="UP000052015">
    <property type="component" value="Unassembled WGS sequence"/>
</dbReference>
<gene>
    <name evidence="4" type="primary">mrpG_2</name>
    <name evidence="4" type="ORF">ABG79_01590</name>
</gene>
<dbReference type="EMBL" id="LKHP01000008">
    <property type="protein sequence ID" value="KRQ86607.1"/>
    <property type="molecule type" value="Genomic_DNA"/>
</dbReference>
<dbReference type="Pfam" id="PF03334">
    <property type="entry name" value="PhaG_MnhG_YufB"/>
    <property type="match status" value="1"/>
</dbReference>
<accession>A0A0R3K2R6</accession>